<evidence type="ECO:0000313" key="20">
    <source>
        <dbReference type="EMBL" id="AJC48305.1"/>
    </source>
</evidence>
<gene>
    <name evidence="20" type="ORF">SD28_00810</name>
</gene>
<dbReference type="GO" id="GO:0019646">
    <property type="term" value="P:aerobic electron transport chain"/>
    <property type="evidence" value="ECO:0007669"/>
    <property type="project" value="InterPro"/>
</dbReference>
<feature type="domain" description="Heme-copper oxidase subunit III family profile" evidence="19">
    <location>
        <begin position="1"/>
        <end position="202"/>
    </location>
</feature>
<sequence length="203" mass="23223">MSATTVDNNHHQGEHHHHFDGSKNVFGFWIYIMSDCVLFATLFAVYAVFHKNTFGGAGAQELFSLPYVFVETMLLLVSSFTFGLAMLSRNSDNIRNVTKWLWVTFFLGLGFILMEIHEFYELAMEGHTWSSNAFLSSFFTLVGTHGLHVSMGLIWIVSMIMQLKKHGMTPMAKTKLTYLGLFWHFLDIVWIFVFSVVYLLGAI</sequence>
<evidence type="ECO:0000256" key="12">
    <source>
        <dbReference type="ARBA" id="ARBA00025694"/>
    </source>
</evidence>
<keyword evidence="8" id="KW-0249">Electron transport</keyword>
<keyword evidence="10" id="KW-0560">Oxidoreductase</keyword>
<evidence type="ECO:0000256" key="6">
    <source>
        <dbReference type="ARBA" id="ARBA00022475"/>
    </source>
</evidence>
<dbReference type="InterPro" id="IPR014206">
    <property type="entry name" value="Cyt_c_ubiqinol_oxidase_su3"/>
</dbReference>
<accession>A0A0A8E264</accession>
<dbReference type="PROSITE" id="PS50253">
    <property type="entry name" value="COX3"/>
    <property type="match status" value="1"/>
</dbReference>
<evidence type="ECO:0000256" key="3">
    <source>
        <dbReference type="ARBA" id="ARBA00011700"/>
    </source>
</evidence>
<keyword evidence="6" id="KW-1003">Cell membrane</keyword>
<dbReference type="AlphaFoldDB" id="A0A0A8E264"/>
<keyword evidence="5" id="KW-0813">Transport</keyword>
<comment type="function">
    <text evidence="12">Cytochrome bo(3) ubiquinol terminal oxidase is the component of the aerobic respiratory chain of E.coli that predominates when cells are grown at high aeration. Has proton pump activity across the membrane in addition to electron transfer, pumping 2 protons/electron.</text>
</comment>
<dbReference type="FunFam" id="1.20.120.80:FF:000001">
    <property type="entry name" value="Cytochrome (Ubi)quinol oxidase subunit III"/>
    <property type="match status" value="1"/>
</dbReference>
<evidence type="ECO:0000256" key="8">
    <source>
        <dbReference type="ARBA" id="ARBA00022982"/>
    </source>
</evidence>
<evidence type="ECO:0000256" key="1">
    <source>
        <dbReference type="ARBA" id="ARBA00004651"/>
    </source>
</evidence>
<dbReference type="EMBL" id="CP010427">
    <property type="protein sequence ID" value="AJC48305.1"/>
    <property type="molecule type" value="Genomic_DNA"/>
</dbReference>
<feature type="transmembrane region" description="Helical" evidence="18">
    <location>
        <begin position="69"/>
        <end position="88"/>
    </location>
</feature>
<organism evidence="20 21">
    <name type="scientific">Allofrancisella guangzhouensis</name>
    <dbReference type="NCBI Taxonomy" id="594679"/>
    <lineage>
        <taxon>Bacteria</taxon>
        <taxon>Pseudomonadati</taxon>
        <taxon>Pseudomonadota</taxon>
        <taxon>Gammaproteobacteria</taxon>
        <taxon>Thiotrichales</taxon>
        <taxon>Francisellaceae</taxon>
        <taxon>Allofrancisella</taxon>
    </lineage>
</organism>
<evidence type="ECO:0000256" key="10">
    <source>
        <dbReference type="ARBA" id="ARBA00023002"/>
    </source>
</evidence>
<keyword evidence="9 18" id="KW-1133">Transmembrane helix</keyword>
<proteinExistence type="inferred from homology"/>
<evidence type="ECO:0000259" key="19">
    <source>
        <dbReference type="PROSITE" id="PS50253"/>
    </source>
</evidence>
<dbReference type="SUPFAM" id="SSF81452">
    <property type="entry name" value="Cytochrome c oxidase subunit III-like"/>
    <property type="match status" value="1"/>
</dbReference>
<dbReference type="GO" id="GO:0009486">
    <property type="term" value="F:cytochrome bo3 ubiquinol oxidase activity"/>
    <property type="evidence" value="ECO:0007669"/>
    <property type="project" value="InterPro"/>
</dbReference>
<comment type="similarity">
    <text evidence="2 17">Belongs to the cytochrome c oxidase subunit 3 family.</text>
</comment>
<feature type="transmembrane region" description="Helical" evidence="18">
    <location>
        <begin position="132"/>
        <end position="157"/>
    </location>
</feature>
<evidence type="ECO:0000313" key="21">
    <source>
        <dbReference type="Proteomes" id="UP000031104"/>
    </source>
</evidence>
<dbReference type="STRING" id="594679.SD28_00810"/>
<feature type="transmembrane region" description="Helical" evidence="18">
    <location>
        <begin position="100"/>
        <end position="120"/>
    </location>
</feature>
<dbReference type="RefSeq" id="WP_039123154.1">
    <property type="nucleotide sequence ID" value="NZ_CP010427.1"/>
</dbReference>
<dbReference type="PANTHER" id="PTHR11403:SF2">
    <property type="entry name" value="CYTOCHROME BO(3) UBIQUINOL OXIDASE SUBUNIT 3"/>
    <property type="match status" value="1"/>
</dbReference>
<evidence type="ECO:0000256" key="9">
    <source>
        <dbReference type="ARBA" id="ARBA00022989"/>
    </source>
</evidence>
<keyword evidence="7 17" id="KW-0812">Transmembrane</keyword>
<feature type="transmembrane region" description="Helical" evidence="18">
    <location>
        <begin position="28"/>
        <end position="49"/>
    </location>
</feature>
<dbReference type="InterPro" id="IPR013833">
    <property type="entry name" value="Cyt_c_oxidase_su3_a-hlx"/>
</dbReference>
<protein>
    <recommendedName>
        <fullName evidence="4">Cytochrome bo(3) ubiquinol oxidase subunit 3</fullName>
    </recommendedName>
    <alternativeName>
        <fullName evidence="15">Cytochrome o ubiquinol oxidase subunit 3</fullName>
    </alternativeName>
    <alternativeName>
        <fullName evidence="13">Oxidase bo(3) subunit 3</fullName>
    </alternativeName>
    <alternativeName>
        <fullName evidence="16">Ubiquinol oxidase polypeptide III</fullName>
    </alternativeName>
    <alternativeName>
        <fullName evidence="14">Ubiquinol oxidase subunit 3</fullName>
    </alternativeName>
</protein>
<evidence type="ECO:0000256" key="16">
    <source>
        <dbReference type="ARBA" id="ARBA00032717"/>
    </source>
</evidence>
<evidence type="ECO:0000256" key="2">
    <source>
        <dbReference type="ARBA" id="ARBA00010581"/>
    </source>
</evidence>
<comment type="subcellular location">
    <subcellularLocation>
        <location evidence="1 17">Cell membrane</location>
        <topology evidence="1 17">Multi-pass membrane protein</topology>
    </subcellularLocation>
</comment>
<evidence type="ECO:0000256" key="14">
    <source>
        <dbReference type="ARBA" id="ARBA00031884"/>
    </source>
</evidence>
<dbReference type="InterPro" id="IPR033946">
    <property type="entry name" value="Ubiquinol_oxase_su3_dom"/>
</dbReference>
<dbReference type="KEGG" id="fgu:SD28_00810"/>
<reference evidence="20 21" key="1">
    <citation type="submission" date="2014-12" db="EMBL/GenBank/DDBJ databases">
        <title>Complete genome sequence of Francisella guanzhouensis strain 08HL01032 isolated from air-conditioning system in China.</title>
        <authorList>
            <person name="Svensson D."/>
            <person name="Ohrman C."/>
            <person name="Backman S."/>
            <person name="Karlsson E."/>
            <person name="Nilsson E."/>
            <person name="Bystrom M."/>
            <person name="Larkeryd A."/>
            <person name="Stenberg P."/>
            <person name="Scholtz H.C."/>
            <person name="Forsman M."/>
            <person name="Sjodin A."/>
        </authorList>
    </citation>
    <scope>NUCLEOTIDE SEQUENCE [LARGE SCALE GENOMIC DNA]</scope>
    <source>
        <strain evidence="20 21">08HL01032</strain>
    </source>
</reference>
<evidence type="ECO:0000256" key="17">
    <source>
        <dbReference type="RuleBase" id="RU003376"/>
    </source>
</evidence>
<dbReference type="InterPro" id="IPR035973">
    <property type="entry name" value="Cyt_c_oxidase_su3-like_sf"/>
</dbReference>
<dbReference type="NCBIfam" id="TIGR02842">
    <property type="entry name" value="CyoC"/>
    <property type="match status" value="1"/>
</dbReference>
<dbReference type="GO" id="GO:0005886">
    <property type="term" value="C:plasma membrane"/>
    <property type="evidence" value="ECO:0007669"/>
    <property type="project" value="UniProtKB-SubCell"/>
</dbReference>
<dbReference type="Pfam" id="PF00510">
    <property type="entry name" value="COX3"/>
    <property type="match status" value="1"/>
</dbReference>
<evidence type="ECO:0000256" key="4">
    <source>
        <dbReference type="ARBA" id="ARBA00014687"/>
    </source>
</evidence>
<evidence type="ECO:0000256" key="7">
    <source>
        <dbReference type="ARBA" id="ARBA00022692"/>
    </source>
</evidence>
<feature type="transmembrane region" description="Helical" evidence="18">
    <location>
        <begin position="178"/>
        <end position="200"/>
    </location>
</feature>
<dbReference type="GO" id="GO:0004129">
    <property type="term" value="F:cytochrome-c oxidase activity"/>
    <property type="evidence" value="ECO:0007669"/>
    <property type="project" value="InterPro"/>
</dbReference>
<comment type="subunit">
    <text evidence="3">Heterooctamer of two A chains, two B chains, two C chains and two D chains.</text>
</comment>
<dbReference type="InterPro" id="IPR024791">
    <property type="entry name" value="Cyt_c/ubiquinol_Oxase_su3"/>
</dbReference>
<keyword evidence="21" id="KW-1185">Reference proteome</keyword>
<keyword evidence="11 18" id="KW-0472">Membrane</keyword>
<evidence type="ECO:0000256" key="18">
    <source>
        <dbReference type="SAM" id="Phobius"/>
    </source>
</evidence>
<evidence type="ECO:0000256" key="15">
    <source>
        <dbReference type="ARBA" id="ARBA00032189"/>
    </source>
</evidence>
<dbReference type="Proteomes" id="UP000031104">
    <property type="component" value="Chromosome"/>
</dbReference>
<dbReference type="CDD" id="cd02863">
    <property type="entry name" value="Ubiquinol_oxidase_III"/>
    <property type="match status" value="1"/>
</dbReference>
<evidence type="ECO:0000256" key="13">
    <source>
        <dbReference type="ARBA" id="ARBA00030072"/>
    </source>
</evidence>
<dbReference type="HOGENOM" id="CLU_044071_3_0_6"/>
<dbReference type="PANTHER" id="PTHR11403">
    <property type="entry name" value="CYTOCHROME C OXIDASE SUBUNIT III"/>
    <property type="match status" value="1"/>
</dbReference>
<dbReference type="InterPro" id="IPR000298">
    <property type="entry name" value="Cyt_c_oxidase-like_su3"/>
</dbReference>
<dbReference type="OrthoDB" id="9810850at2"/>
<dbReference type="Gene3D" id="1.20.120.80">
    <property type="entry name" value="Cytochrome c oxidase, subunit III, four-helix bundle"/>
    <property type="match status" value="1"/>
</dbReference>
<evidence type="ECO:0000256" key="5">
    <source>
        <dbReference type="ARBA" id="ARBA00022448"/>
    </source>
</evidence>
<name>A0A0A8E264_9GAMM</name>
<evidence type="ECO:0000256" key="11">
    <source>
        <dbReference type="ARBA" id="ARBA00023136"/>
    </source>
</evidence>